<dbReference type="AlphaFoldDB" id="A0A164ZTS4"/>
<reference evidence="2 3" key="1">
    <citation type="submission" date="2016-03" db="EMBL/GenBank/DDBJ databases">
        <title>EvidentialGene: Evidence-directed Construction of Genes on Genomes.</title>
        <authorList>
            <person name="Gilbert D.G."/>
            <person name="Choi J.-H."/>
            <person name="Mockaitis K."/>
            <person name="Colbourne J."/>
            <person name="Pfrender M."/>
        </authorList>
    </citation>
    <scope>NUCLEOTIDE SEQUENCE [LARGE SCALE GENOMIC DNA]</scope>
    <source>
        <strain evidence="2 3">Xinb3</strain>
        <tissue evidence="2">Complete organism</tissue>
    </source>
</reference>
<name>A0A164ZTS4_9CRUS</name>
<keyword evidence="1" id="KW-0812">Transmembrane</keyword>
<evidence type="ECO:0000313" key="2">
    <source>
        <dbReference type="EMBL" id="KZS16751.1"/>
    </source>
</evidence>
<keyword evidence="1" id="KW-1133">Transmembrane helix</keyword>
<keyword evidence="1" id="KW-0472">Membrane</keyword>
<evidence type="ECO:0000313" key="3">
    <source>
        <dbReference type="Proteomes" id="UP000076858"/>
    </source>
</evidence>
<evidence type="ECO:0000256" key="1">
    <source>
        <dbReference type="SAM" id="Phobius"/>
    </source>
</evidence>
<protein>
    <submittedName>
        <fullName evidence="2">Uncharacterized protein</fullName>
    </submittedName>
</protein>
<gene>
    <name evidence="2" type="ORF">APZ42_017365</name>
</gene>
<dbReference type="EMBL" id="LRGB01000687">
    <property type="protein sequence ID" value="KZS16751.1"/>
    <property type="molecule type" value="Genomic_DNA"/>
</dbReference>
<organism evidence="2 3">
    <name type="scientific">Daphnia magna</name>
    <dbReference type="NCBI Taxonomy" id="35525"/>
    <lineage>
        <taxon>Eukaryota</taxon>
        <taxon>Metazoa</taxon>
        <taxon>Ecdysozoa</taxon>
        <taxon>Arthropoda</taxon>
        <taxon>Crustacea</taxon>
        <taxon>Branchiopoda</taxon>
        <taxon>Diplostraca</taxon>
        <taxon>Cladocera</taxon>
        <taxon>Anomopoda</taxon>
        <taxon>Daphniidae</taxon>
        <taxon>Daphnia</taxon>
    </lineage>
</organism>
<accession>A0A164ZTS4</accession>
<dbReference type="Proteomes" id="UP000076858">
    <property type="component" value="Unassembled WGS sequence"/>
</dbReference>
<feature type="transmembrane region" description="Helical" evidence="1">
    <location>
        <begin position="110"/>
        <end position="131"/>
    </location>
</feature>
<sequence length="310" mass="34640">MESRIRGNELFLQCLVNRPLSGKRCTVITPMPNWEEKKTAKLEAVTTVTMEISMVSCLLLLLLFNESIDQRLDFLQKSEFTHWNCLIEDWTARSSGTRSSKLKKKMIRSMVFLLAFISLYAGQLTAARYSYFNQFQTGKPSPALGRFLFSFKPYTLPFGPFYLPELIPTSTITATQIVPTTFTRTIDAYCINGATSVCIARRKRAILEEDQLVYIDGQPFQPSEVSRMLTTEMPMESTGTAVTALLDASMTSPEESVTREGRARHGQWYFATTTTVTMTAVTVVNSTNAEFISISIAGCIPACLSTLALC</sequence>
<comment type="caution">
    <text evidence="2">The sequence shown here is derived from an EMBL/GenBank/DDBJ whole genome shotgun (WGS) entry which is preliminary data.</text>
</comment>
<proteinExistence type="predicted"/>
<keyword evidence="3" id="KW-1185">Reference proteome</keyword>